<dbReference type="InterPro" id="IPR050682">
    <property type="entry name" value="ModA/WtpA"/>
</dbReference>
<dbReference type="Gene3D" id="3.40.190.10">
    <property type="entry name" value="Periplasmic binding protein-like II"/>
    <property type="match status" value="2"/>
</dbReference>
<dbReference type="PANTHER" id="PTHR30632:SF0">
    <property type="entry name" value="SULFATE-BINDING PROTEIN"/>
    <property type="match status" value="1"/>
</dbReference>
<comment type="similarity">
    <text evidence="1">Belongs to the bacterial solute-binding protein ModA family.</text>
</comment>
<dbReference type="FunFam" id="3.40.190.10:FF:000035">
    <property type="entry name" value="Molybdate ABC transporter substrate-binding protein"/>
    <property type="match status" value="1"/>
</dbReference>
<keyword evidence="8" id="KW-1185">Reference proteome</keyword>
<dbReference type="PIRSF" id="PIRSF004846">
    <property type="entry name" value="ModA"/>
    <property type="match status" value="1"/>
</dbReference>
<evidence type="ECO:0000256" key="6">
    <source>
        <dbReference type="SAM" id="SignalP"/>
    </source>
</evidence>
<dbReference type="AlphaFoldDB" id="A0A1M5XDA9"/>
<sequence length="268" mass="28211">MKHAFKITALFLAILLTLAPIADIGAAAGTGLPALSASRKVDVFAAASLTDPLNDIAKLYAQANPTVKIAYRFGASGDLSARIEKGARADLFISAATQQMDTLEQKGLIADGTRTNLLGNDIVLIVPANSARGITRFEECATDKVRSVAIGDPASVPAGQYAKEVFTSLGIWDKVEPKAKFGSDVRQVLSMVASGAVDCGVVYKTDALTEGKVKIAAVAPENSHSPVVYPAAVVKAGRNQNGARDFMSFLKSEAAMQVFTKYGFKTLK</sequence>
<reference evidence="7 8" key="1">
    <citation type="submission" date="2016-11" db="EMBL/GenBank/DDBJ databases">
        <authorList>
            <person name="Jaros S."/>
            <person name="Januszkiewicz K."/>
            <person name="Wedrychowicz H."/>
        </authorList>
    </citation>
    <scope>NUCLEOTIDE SEQUENCE [LARGE SCALE GENOMIC DNA]</scope>
    <source>
        <strain evidence="7 8">DSM 10068</strain>
    </source>
</reference>
<dbReference type="Pfam" id="PF13531">
    <property type="entry name" value="SBP_bac_11"/>
    <property type="match status" value="1"/>
</dbReference>
<evidence type="ECO:0000313" key="7">
    <source>
        <dbReference type="EMBL" id="SHH97837.1"/>
    </source>
</evidence>
<dbReference type="GO" id="GO:0030973">
    <property type="term" value="F:molybdate ion binding"/>
    <property type="evidence" value="ECO:0007669"/>
    <property type="project" value="TreeGrafter"/>
</dbReference>
<keyword evidence="4 6" id="KW-0732">Signal</keyword>
<dbReference type="STRING" id="1123282.SAMN02745823_01726"/>
<dbReference type="GO" id="GO:0046872">
    <property type="term" value="F:metal ion binding"/>
    <property type="evidence" value="ECO:0007669"/>
    <property type="project" value="UniProtKB-KW"/>
</dbReference>
<dbReference type="GO" id="GO:0015689">
    <property type="term" value="P:molybdate ion transport"/>
    <property type="evidence" value="ECO:0007669"/>
    <property type="project" value="InterPro"/>
</dbReference>
<dbReference type="OrthoDB" id="9785015at2"/>
<dbReference type="InterPro" id="IPR041879">
    <property type="entry name" value="YvgL-like_PBP2"/>
</dbReference>
<dbReference type="NCBIfam" id="TIGR01256">
    <property type="entry name" value="modA"/>
    <property type="match status" value="1"/>
</dbReference>
<evidence type="ECO:0000256" key="5">
    <source>
        <dbReference type="PIRSR" id="PIRSR004846-1"/>
    </source>
</evidence>
<dbReference type="PANTHER" id="PTHR30632">
    <property type="entry name" value="MOLYBDATE-BINDING PERIPLASMIC PROTEIN"/>
    <property type="match status" value="1"/>
</dbReference>
<feature type="binding site" evidence="5">
    <location>
        <position position="203"/>
    </location>
    <ligand>
        <name>molybdate</name>
        <dbReference type="ChEBI" id="CHEBI:36264"/>
    </ligand>
</feature>
<feature type="binding site" evidence="5">
    <location>
        <position position="158"/>
    </location>
    <ligand>
        <name>molybdate</name>
        <dbReference type="ChEBI" id="CHEBI:36264"/>
    </ligand>
</feature>
<evidence type="ECO:0000313" key="8">
    <source>
        <dbReference type="Proteomes" id="UP000183995"/>
    </source>
</evidence>
<organism evidence="7 8">
    <name type="scientific">Sporobacter termitidis DSM 10068</name>
    <dbReference type="NCBI Taxonomy" id="1123282"/>
    <lineage>
        <taxon>Bacteria</taxon>
        <taxon>Bacillati</taxon>
        <taxon>Bacillota</taxon>
        <taxon>Clostridia</taxon>
        <taxon>Eubacteriales</taxon>
        <taxon>Oscillospiraceae</taxon>
        <taxon>Sporobacter</taxon>
    </lineage>
</organism>
<dbReference type="CDD" id="cd13537">
    <property type="entry name" value="PBP2_YvgL_like"/>
    <property type="match status" value="1"/>
</dbReference>
<protein>
    <submittedName>
        <fullName evidence="7">Molybdate transport system substrate-binding protein</fullName>
    </submittedName>
</protein>
<feature type="binding site" evidence="5">
    <location>
        <position position="76"/>
    </location>
    <ligand>
        <name>molybdate</name>
        <dbReference type="ChEBI" id="CHEBI:36264"/>
    </ligand>
</feature>
<evidence type="ECO:0000256" key="3">
    <source>
        <dbReference type="ARBA" id="ARBA00022723"/>
    </source>
</evidence>
<evidence type="ECO:0000256" key="2">
    <source>
        <dbReference type="ARBA" id="ARBA00022505"/>
    </source>
</evidence>
<name>A0A1M5XDA9_9FIRM</name>
<feature type="signal peptide" evidence="6">
    <location>
        <begin position="1"/>
        <end position="22"/>
    </location>
</feature>
<dbReference type="EMBL" id="FQXV01000005">
    <property type="protein sequence ID" value="SHH97837.1"/>
    <property type="molecule type" value="Genomic_DNA"/>
</dbReference>
<accession>A0A1M5XDA9</accession>
<dbReference type="GO" id="GO:1901359">
    <property type="term" value="F:tungstate binding"/>
    <property type="evidence" value="ECO:0007669"/>
    <property type="project" value="UniProtKB-ARBA"/>
</dbReference>
<dbReference type="RefSeq" id="WP_073077775.1">
    <property type="nucleotide sequence ID" value="NZ_FQXV01000005.1"/>
</dbReference>
<keyword evidence="2 5" id="KW-0500">Molybdenum</keyword>
<keyword evidence="3 5" id="KW-0479">Metal-binding</keyword>
<proteinExistence type="inferred from homology"/>
<dbReference type="InterPro" id="IPR005950">
    <property type="entry name" value="ModA"/>
</dbReference>
<feature type="chain" id="PRO_5038829188" evidence="6">
    <location>
        <begin position="23"/>
        <end position="268"/>
    </location>
</feature>
<evidence type="ECO:0000256" key="4">
    <source>
        <dbReference type="ARBA" id="ARBA00022729"/>
    </source>
</evidence>
<dbReference type="Proteomes" id="UP000183995">
    <property type="component" value="Unassembled WGS sequence"/>
</dbReference>
<feature type="binding site" evidence="5">
    <location>
        <position position="185"/>
    </location>
    <ligand>
        <name>molybdate</name>
        <dbReference type="ChEBI" id="CHEBI:36264"/>
    </ligand>
</feature>
<gene>
    <name evidence="7" type="ORF">SAMN02745823_01726</name>
</gene>
<evidence type="ECO:0000256" key="1">
    <source>
        <dbReference type="ARBA" id="ARBA00009175"/>
    </source>
</evidence>
<dbReference type="SUPFAM" id="SSF53850">
    <property type="entry name" value="Periplasmic binding protein-like II"/>
    <property type="match status" value="1"/>
</dbReference>
<feature type="binding site" evidence="5">
    <location>
        <position position="48"/>
    </location>
    <ligand>
        <name>molybdate</name>
        <dbReference type="ChEBI" id="CHEBI:36264"/>
    </ligand>
</feature>